<organism evidence="3 4">
    <name type="scientific">Podospora didyma</name>
    <dbReference type="NCBI Taxonomy" id="330526"/>
    <lineage>
        <taxon>Eukaryota</taxon>
        <taxon>Fungi</taxon>
        <taxon>Dikarya</taxon>
        <taxon>Ascomycota</taxon>
        <taxon>Pezizomycotina</taxon>
        <taxon>Sordariomycetes</taxon>
        <taxon>Sordariomycetidae</taxon>
        <taxon>Sordariales</taxon>
        <taxon>Podosporaceae</taxon>
        <taxon>Podospora</taxon>
    </lineage>
</organism>
<reference evidence="3" key="1">
    <citation type="journal article" date="2023" name="Mol. Phylogenet. Evol.">
        <title>Genome-scale phylogeny and comparative genomics of the fungal order Sordariales.</title>
        <authorList>
            <person name="Hensen N."/>
            <person name="Bonometti L."/>
            <person name="Westerberg I."/>
            <person name="Brannstrom I.O."/>
            <person name="Guillou S."/>
            <person name="Cros-Aarteil S."/>
            <person name="Calhoun S."/>
            <person name="Haridas S."/>
            <person name="Kuo A."/>
            <person name="Mondo S."/>
            <person name="Pangilinan J."/>
            <person name="Riley R."/>
            <person name="LaButti K."/>
            <person name="Andreopoulos B."/>
            <person name="Lipzen A."/>
            <person name="Chen C."/>
            <person name="Yan M."/>
            <person name="Daum C."/>
            <person name="Ng V."/>
            <person name="Clum A."/>
            <person name="Steindorff A."/>
            <person name="Ohm R.A."/>
            <person name="Martin F."/>
            <person name="Silar P."/>
            <person name="Natvig D.O."/>
            <person name="Lalanne C."/>
            <person name="Gautier V."/>
            <person name="Ament-Velasquez S.L."/>
            <person name="Kruys A."/>
            <person name="Hutchinson M.I."/>
            <person name="Powell A.J."/>
            <person name="Barry K."/>
            <person name="Miller A.N."/>
            <person name="Grigoriev I.V."/>
            <person name="Debuchy R."/>
            <person name="Gladieux P."/>
            <person name="Hiltunen Thoren M."/>
            <person name="Johannesson H."/>
        </authorList>
    </citation>
    <scope>NUCLEOTIDE SEQUENCE</scope>
    <source>
        <strain evidence="3">CBS 232.78</strain>
    </source>
</reference>
<dbReference type="Proteomes" id="UP001285441">
    <property type="component" value="Unassembled WGS sequence"/>
</dbReference>
<name>A0AAE0TZN3_9PEZI</name>
<comment type="caution">
    <text evidence="3">The sequence shown here is derived from an EMBL/GenBank/DDBJ whole genome shotgun (WGS) entry which is preliminary data.</text>
</comment>
<keyword evidence="2" id="KW-0812">Transmembrane</keyword>
<feature type="region of interest" description="Disordered" evidence="1">
    <location>
        <begin position="1"/>
        <end position="36"/>
    </location>
</feature>
<accession>A0AAE0TZN3</accession>
<evidence type="ECO:0000313" key="4">
    <source>
        <dbReference type="Proteomes" id="UP001285441"/>
    </source>
</evidence>
<evidence type="ECO:0000313" key="3">
    <source>
        <dbReference type="EMBL" id="KAK3385446.1"/>
    </source>
</evidence>
<gene>
    <name evidence="3" type="ORF">B0H63DRAFT_522780</name>
</gene>
<dbReference type="EMBL" id="JAULSW010000004">
    <property type="protein sequence ID" value="KAK3385446.1"/>
    <property type="molecule type" value="Genomic_DNA"/>
</dbReference>
<evidence type="ECO:0000256" key="1">
    <source>
        <dbReference type="SAM" id="MobiDB-lite"/>
    </source>
</evidence>
<feature type="compositionally biased region" description="Pro residues" evidence="1">
    <location>
        <begin position="1"/>
        <end position="10"/>
    </location>
</feature>
<keyword evidence="2" id="KW-1133">Transmembrane helix</keyword>
<feature type="transmembrane region" description="Helical" evidence="2">
    <location>
        <begin position="157"/>
        <end position="179"/>
    </location>
</feature>
<keyword evidence="2" id="KW-0472">Membrane</keyword>
<sequence length="192" mass="21431">MPPSPAPPPQLEEKETSQTSLPFPSPSPSKARPHLPPKYTTHTGYLILKSIYTTIHPATPYFLLLAANHLATTIDQQARLVLEQEPTPTSPSPSPVPLYASIMGFTCVAGTHYAMHLNSEQRHYQDVILVGSVLLGLYFGVRDGFEFHEMLLCLLPLSMTISMGLVTIIRVLGSFFEVVMNIRRDFRSRVRE</sequence>
<keyword evidence="4" id="KW-1185">Reference proteome</keyword>
<dbReference type="AlphaFoldDB" id="A0AAE0TZN3"/>
<protein>
    <submittedName>
        <fullName evidence="3">Uncharacterized protein</fullName>
    </submittedName>
</protein>
<evidence type="ECO:0000256" key="2">
    <source>
        <dbReference type="SAM" id="Phobius"/>
    </source>
</evidence>
<proteinExistence type="predicted"/>
<reference evidence="3" key="2">
    <citation type="submission" date="2023-06" db="EMBL/GenBank/DDBJ databases">
        <authorList>
            <consortium name="Lawrence Berkeley National Laboratory"/>
            <person name="Haridas S."/>
            <person name="Hensen N."/>
            <person name="Bonometti L."/>
            <person name="Westerberg I."/>
            <person name="Brannstrom I.O."/>
            <person name="Guillou S."/>
            <person name="Cros-Aarteil S."/>
            <person name="Calhoun S."/>
            <person name="Kuo A."/>
            <person name="Mondo S."/>
            <person name="Pangilinan J."/>
            <person name="Riley R."/>
            <person name="LaButti K."/>
            <person name="Andreopoulos B."/>
            <person name="Lipzen A."/>
            <person name="Chen C."/>
            <person name="Yanf M."/>
            <person name="Daum C."/>
            <person name="Ng V."/>
            <person name="Clum A."/>
            <person name="Steindorff A."/>
            <person name="Ohm R."/>
            <person name="Martin F."/>
            <person name="Silar P."/>
            <person name="Natvig D."/>
            <person name="Lalanne C."/>
            <person name="Gautier V."/>
            <person name="Ament-velasquez S.L."/>
            <person name="Kruys A."/>
            <person name="Hutchinson M.I."/>
            <person name="Powell A.J."/>
            <person name="Barry K."/>
            <person name="Miller A.N."/>
            <person name="Grigoriev I.V."/>
            <person name="Debuchy R."/>
            <person name="Gladieux P."/>
            <person name="Thoren M.H."/>
            <person name="Johannesson H."/>
        </authorList>
    </citation>
    <scope>NUCLEOTIDE SEQUENCE</scope>
    <source>
        <strain evidence="3">CBS 232.78</strain>
    </source>
</reference>